<dbReference type="AlphaFoldDB" id="A0A6N4XME1"/>
<organism evidence="1 2">
    <name type="scientific">Chryseobacterium fistulae</name>
    <dbReference type="NCBI Taxonomy" id="2675058"/>
    <lineage>
        <taxon>Bacteria</taxon>
        <taxon>Pseudomonadati</taxon>
        <taxon>Bacteroidota</taxon>
        <taxon>Flavobacteriia</taxon>
        <taxon>Flavobacteriales</taxon>
        <taxon>Weeksellaceae</taxon>
        <taxon>Chryseobacterium group</taxon>
        <taxon>Chryseobacterium</taxon>
    </lineage>
</organism>
<dbReference type="EMBL" id="CACVBY010000021">
    <property type="protein sequence ID" value="CAA7386947.1"/>
    <property type="molecule type" value="Genomic_DNA"/>
</dbReference>
<name>A0A6N4XME1_9FLAO</name>
<gene>
    <name evidence="1" type="ORF">CHRY9393_01248</name>
</gene>
<proteinExistence type="predicted"/>
<keyword evidence="2" id="KW-1185">Reference proteome</keyword>
<evidence type="ECO:0000313" key="1">
    <source>
        <dbReference type="EMBL" id="CAA7386947.1"/>
    </source>
</evidence>
<reference evidence="1 2" key="1">
    <citation type="submission" date="2020-01" db="EMBL/GenBank/DDBJ databases">
        <authorList>
            <person name="Rodrigo-Torres L."/>
            <person name="Arahal R. D."/>
            <person name="Lucena T."/>
        </authorList>
    </citation>
    <scope>NUCLEOTIDE SEQUENCE [LARGE SCALE GENOMIC DNA]</scope>
    <source>
        <strain evidence="1 2">CECT 9393</strain>
    </source>
</reference>
<dbReference type="RefSeq" id="WP_162072538.1">
    <property type="nucleotide sequence ID" value="NZ_CACVBY010000021.1"/>
</dbReference>
<protein>
    <submittedName>
        <fullName evidence="1">Uncharacterized protein</fullName>
    </submittedName>
</protein>
<sequence>MKGNEKLTLLTHNQVVPGSSPGGTTLKQSTYRNVGAFLFIKAVFQ</sequence>
<dbReference type="Proteomes" id="UP000445309">
    <property type="component" value="Unassembled WGS sequence"/>
</dbReference>
<accession>A0A6N4XME1</accession>
<evidence type="ECO:0000313" key="2">
    <source>
        <dbReference type="Proteomes" id="UP000445309"/>
    </source>
</evidence>